<dbReference type="Proteomes" id="UP000604046">
    <property type="component" value="Unassembled WGS sequence"/>
</dbReference>
<feature type="region of interest" description="Disordered" evidence="1">
    <location>
        <begin position="31"/>
        <end position="119"/>
    </location>
</feature>
<dbReference type="OrthoDB" id="446610at2759"/>
<feature type="compositionally biased region" description="Basic and acidic residues" evidence="1">
    <location>
        <begin position="31"/>
        <end position="42"/>
    </location>
</feature>
<name>A0A812SMU2_9DINO</name>
<accession>A0A812SMU2</accession>
<evidence type="ECO:0000313" key="3">
    <source>
        <dbReference type="Proteomes" id="UP000604046"/>
    </source>
</evidence>
<reference evidence="2" key="1">
    <citation type="submission" date="2021-02" db="EMBL/GenBank/DDBJ databases">
        <authorList>
            <person name="Dougan E. K."/>
            <person name="Rhodes N."/>
            <person name="Thang M."/>
            <person name="Chan C."/>
        </authorList>
    </citation>
    <scope>NUCLEOTIDE SEQUENCE</scope>
</reference>
<sequence>MKTELDLRASGADKDAWMAEFKDMLSRHVQEAAKDLKKEGEASKGSLLRRPSTRSLEGRKPQEDSGNSEDDASASPARKLQRGCSRMLGEEDSDNDPATASTKRSSRKRSTWKQEARASGNWKLTNDDDLFKDGFSNSVKGASGRGASSVDTDISKAAEATDDLPGLKSFLAEDIKMFLSVETDAEFFFQAMREDSIQKLIQAVKDGWVPAPNTAGQAAAAMLNNMSWMGRNAVKRLIKQISTNMDAYVDKAAKHVFRKLIPDDLTLESKGNTSEGEPEVPAKNSKSSARQGKIRNKGDLGDLASSGMDASDLARMDSSAILDLVLQLTQELRCGLVCFFCESPCTRQASMFFSTQHYVFSQRLFEAAVCICLSLCQTCEDWEKELTSLVIQVPTDADDRGYTEAIDRVRDLVARRWVDIRASSQDVALVAQRMSDFRAALAPLLEVHGPEIPFAPFPHVPSASPTASPEKLQEQEPSSPDSPGSSKPGCLPHDFTFLQTDLGVQTVLLVPEENSCEGYRHYLSVTEWWQSKTPFTQWYTKNYTSVFLPLCQQFEVLRRPTYKGAVQTGSSLPVDATTVLGTFLIIGSILPTATLTADAVASCARIMESLLKLMNLNIALQLLPHEPIFSLMLEAGQASTTDIKSMLKEMDLSWFARKLPAKVERRMPFTSFLVAMLRLRNDSHFWQNLYFRRMLKRSLHLFAQQAEVCLATKVTKECPAPDVLAKYHPYMKSARMRGNRSLEVSLVNKFMVRGGGFVSAKQETQLSELGLVKQRTAFASRTSTEFVARSLQKTSTFMQTVIDRQSMKTVNACFDTARICHEDVLSLVFRMDGHHFAGTTQLISSTSCSSAEAAEAAASMAVAVADELPQRGSAQLYLRKDAFKFKEFRTATKQLLSAVANSVQTALPEGFTLQSACPPNLLKPAGPQCQRYSFRATEVEALGQEDDGLEHYFLYDFESRSAQPDYYKNDDFYHLCFAADEGTEGWLGYLHLAAQGCWVAWWSDPFHKAARKTSLALKNVPGGQSFLKDLMKLYRFTRGPFKSSKFGKLISEARDHLLAILQKDRTHEVLTPWLAGMARDCSSPLRAASFDPDNFDHNTAYEFLKNEKGGEGCWGRRFFCFCLTLSYVEGGAGVVHVHLSIIVSFMLRDSLYSGLNSAAWAGRIHVTGSAVKDSRWFSFWDNGMAWDRQWHSLAMSHAFSFWLEGRNPWALQTCDDGSEDSHSMRAFCWHAAGM</sequence>
<evidence type="ECO:0000313" key="2">
    <source>
        <dbReference type="EMBL" id="CAE7488629.1"/>
    </source>
</evidence>
<feature type="compositionally biased region" description="Low complexity" evidence="1">
    <location>
        <begin position="477"/>
        <end position="489"/>
    </location>
</feature>
<gene>
    <name evidence="2" type="primary">icmt-1</name>
    <name evidence="2" type="ORF">SNAT2548_LOCUS27404</name>
</gene>
<keyword evidence="3" id="KW-1185">Reference proteome</keyword>
<feature type="region of interest" description="Disordered" evidence="1">
    <location>
        <begin position="458"/>
        <end position="490"/>
    </location>
</feature>
<dbReference type="EMBL" id="CAJNDS010002468">
    <property type="protein sequence ID" value="CAE7488629.1"/>
    <property type="molecule type" value="Genomic_DNA"/>
</dbReference>
<organism evidence="2 3">
    <name type="scientific">Symbiodinium natans</name>
    <dbReference type="NCBI Taxonomy" id="878477"/>
    <lineage>
        <taxon>Eukaryota</taxon>
        <taxon>Sar</taxon>
        <taxon>Alveolata</taxon>
        <taxon>Dinophyceae</taxon>
        <taxon>Suessiales</taxon>
        <taxon>Symbiodiniaceae</taxon>
        <taxon>Symbiodinium</taxon>
    </lineage>
</organism>
<comment type="caution">
    <text evidence="2">The sequence shown here is derived from an EMBL/GenBank/DDBJ whole genome shotgun (WGS) entry which is preliminary data.</text>
</comment>
<protein>
    <submittedName>
        <fullName evidence="2">Icmt-1 protein</fullName>
    </submittedName>
</protein>
<feature type="region of interest" description="Disordered" evidence="1">
    <location>
        <begin position="268"/>
        <end position="303"/>
    </location>
</feature>
<dbReference type="AlphaFoldDB" id="A0A812SMU2"/>
<proteinExistence type="predicted"/>
<evidence type="ECO:0000256" key="1">
    <source>
        <dbReference type="SAM" id="MobiDB-lite"/>
    </source>
</evidence>